<evidence type="ECO:0000256" key="3">
    <source>
        <dbReference type="ARBA" id="ARBA00007880"/>
    </source>
</evidence>
<dbReference type="PANTHER" id="PTHR30511">
    <property type="entry name" value="ALANINE RACEMASE"/>
    <property type="match status" value="1"/>
</dbReference>
<evidence type="ECO:0000256" key="6">
    <source>
        <dbReference type="ARBA" id="ARBA00023235"/>
    </source>
</evidence>
<evidence type="ECO:0000256" key="4">
    <source>
        <dbReference type="ARBA" id="ARBA00013089"/>
    </source>
</evidence>
<feature type="binding site" evidence="8">
    <location>
        <position position="291"/>
    </location>
    <ligand>
        <name>substrate</name>
    </ligand>
</feature>
<evidence type="ECO:0000256" key="8">
    <source>
        <dbReference type="PIRSR" id="PIRSR600821-52"/>
    </source>
</evidence>
<dbReference type="SMART" id="SM01005">
    <property type="entry name" value="Ala_racemase_C"/>
    <property type="match status" value="1"/>
</dbReference>
<dbReference type="InterPro" id="IPR000821">
    <property type="entry name" value="Ala_racemase"/>
</dbReference>
<gene>
    <name evidence="10" type="primary">alr</name>
    <name evidence="10" type="ORF">RB602_09055</name>
</gene>
<evidence type="ECO:0000256" key="5">
    <source>
        <dbReference type="ARBA" id="ARBA00022898"/>
    </source>
</evidence>
<keyword evidence="5 7" id="KW-0663">Pyridoxal phosphate</keyword>
<dbReference type="KEGG" id="acoa:RB602_09055"/>
<dbReference type="NCBIfam" id="TIGR00492">
    <property type="entry name" value="alr"/>
    <property type="match status" value="1"/>
</dbReference>
<dbReference type="InterPro" id="IPR011079">
    <property type="entry name" value="Ala_racemase_C"/>
</dbReference>
<dbReference type="InterPro" id="IPR029066">
    <property type="entry name" value="PLP-binding_barrel"/>
</dbReference>
<sequence>MRTLRLDLDSDALVENWRVLDRMSGSASTGAAVKAEGYGLGGRAVTEKLREAGCSDFFVAHWTEARDILRATSEAGISVLHGVGSNDLDLASQMPAKPVINSLAQAKVWIEAGGGLCDLMIDTGMFRLGLAPEEVSDPLIGKLKIDICMSHLASADEDCAKNAAQQSAFSALKDQVRAKRYSLANSAGIALGSDYHFDLTRPGIAIYGGVVRPELCDNIRQVVYPKAAILQTRDAPKGSTLGYNGIYTAPHDMRLATISLGYADGYLRGFSNKGHVHLGGQDLPVVGRVSMDLTIIDITEATDVGEGDWVDVDYSLPEAAAASGLSQYELLTVLGSRFQRRWS</sequence>
<name>A0AA97I0B6_9SPHN</name>
<dbReference type="PROSITE" id="PS00395">
    <property type="entry name" value="ALANINE_RACEMASE"/>
    <property type="match status" value="1"/>
</dbReference>
<protein>
    <recommendedName>
        <fullName evidence="4">alanine racemase</fullName>
        <ecNumber evidence="4">5.1.1.1</ecNumber>
    </recommendedName>
</protein>
<dbReference type="InterPro" id="IPR009006">
    <property type="entry name" value="Ala_racemase/Decarboxylase_C"/>
</dbReference>
<dbReference type="PANTHER" id="PTHR30511:SF0">
    <property type="entry name" value="ALANINE RACEMASE, CATABOLIC-RELATED"/>
    <property type="match status" value="1"/>
</dbReference>
<organism evidence="10 11">
    <name type="scientific">Alterisphingorhabdus coralli</name>
    <dbReference type="NCBI Taxonomy" id="3071408"/>
    <lineage>
        <taxon>Bacteria</taxon>
        <taxon>Pseudomonadati</taxon>
        <taxon>Pseudomonadota</taxon>
        <taxon>Alphaproteobacteria</taxon>
        <taxon>Sphingomonadales</taxon>
        <taxon>Sphingomonadaceae</taxon>
        <taxon>Alterisphingorhabdus (ex Yan et al. 2024)</taxon>
    </lineage>
</organism>
<dbReference type="Pfam" id="PF01168">
    <property type="entry name" value="Ala_racemase_N"/>
    <property type="match status" value="1"/>
</dbReference>
<feature type="binding site" evidence="8">
    <location>
        <position position="127"/>
    </location>
    <ligand>
        <name>substrate</name>
    </ligand>
</feature>
<dbReference type="AlphaFoldDB" id="A0AA97I0B6"/>
<evidence type="ECO:0000313" key="11">
    <source>
        <dbReference type="Proteomes" id="UP001302429"/>
    </source>
</evidence>
<evidence type="ECO:0000256" key="2">
    <source>
        <dbReference type="ARBA" id="ARBA00001933"/>
    </source>
</evidence>
<dbReference type="GO" id="GO:0030170">
    <property type="term" value="F:pyridoxal phosphate binding"/>
    <property type="evidence" value="ECO:0007669"/>
    <property type="project" value="TreeGrafter"/>
</dbReference>
<dbReference type="Proteomes" id="UP001302429">
    <property type="component" value="Chromosome"/>
</dbReference>
<dbReference type="CDD" id="cd00430">
    <property type="entry name" value="PLPDE_III_AR"/>
    <property type="match status" value="1"/>
</dbReference>
<dbReference type="Pfam" id="PF00842">
    <property type="entry name" value="Ala_racemase_C"/>
    <property type="match status" value="1"/>
</dbReference>
<dbReference type="GO" id="GO:0005829">
    <property type="term" value="C:cytosol"/>
    <property type="evidence" value="ECO:0007669"/>
    <property type="project" value="TreeGrafter"/>
</dbReference>
<comment type="similarity">
    <text evidence="3">Belongs to the alanine racemase family.</text>
</comment>
<keyword evidence="11" id="KW-1185">Reference proteome</keyword>
<dbReference type="SUPFAM" id="SSF51419">
    <property type="entry name" value="PLP-binding barrel"/>
    <property type="match status" value="1"/>
</dbReference>
<dbReference type="PRINTS" id="PR00992">
    <property type="entry name" value="ALARACEMASE"/>
</dbReference>
<evidence type="ECO:0000259" key="9">
    <source>
        <dbReference type="SMART" id="SM01005"/>
    </source>
</evidence>
<dbReference type="Gene3D" id="3.20.20.10">
    <property type="entry name" value="Alanine racemase"/>
    <property type="match status" value="1"/>
</dbReference>
<dbReference type="SUPFAM" id="SSF50621">
    <property type="entry name" value="Alanine racemase C-terminal domain-like"/>
    <property type="match status" value="1"/>
</dbReference>
<comment type="cofactor">
    <cofactor evidence="2 7">
        <name>pyridoxal 5'-phosphate</name>
        <dbReference type="ChEBI" id="CHEBI:597326"/>
    </cofactor>
</comment>
<dbReference type="InterPro" id="IPR020622">
    <property type="entry name" value="Ala_racemase_pyridoxalP-BS"/>
</dbReference>
<proteinExistence type="inferred from homology"/>
<dbReference type="GO" id="GO:0030632">
    <property type="term" value="P:D-alanine biosynthetic process"/>
    <property type="evidence" value="ECO:0007669"/>
    <property type="project" value="TreeGrafter"/>
</dbReference>
<feature type="modified residue" description="N6-(pyridoxal phosphate)lysine" evidence="7">
    <location>
        <position position="34"/>
    </location>
</feature>
<dbReference type="InterPro" id="IPR001608">
    <property type="entry name" value="Ala_racemase_N"/>
</dbReference>
<dbReference type="RefSeq" id="WP_317080242.1">
    <property type="nucleotide sequence ID" value="NZ_CP136594.1"/>
</dbReference>
<dbReference type="Gene3D" id="2.40.37.10">
    <property type="entry name" value="Lyase, Ornithine Decarboxylase, Chain A, domain 1"/>
    <property type="match status" value="1"/>
</dbReference>
<evidence type="ECO:0000313" key="10">
    <source>
        <dbReference type="EMBL" id="WOE74010.1"/>
    </source>
</evidence>
<dbReference type="EMBL" id="CP136594">
    <property type="protein sequence ID" value="WOE74010.1"/>
    <property type="molecule type" value="Genomic_DNA"/>
</dbReference>
<dbReference type="EC" id="5.1.1.1" evidence="4"/>
<reference evidence="10 11" key="1">
    <citation type="submission" date="2023-10" db="EMBL/GenBank/DDBJ databases">
        <title>Complete genome sequence of a Sphingomonadaceae bacterium.</title>
        <authorList>
            <person name="Yan C."/>
        </authorList>
    </citation>
    <scope>NUCLEOTIDE SEQUENCE [LARGE SCALE GENOMIC DNA]</scope>
    <source>
        <strain evidence="10 11">SCSIO 66989</strain>
    </source>
</reference>
<accession>A0AA97I0B6</accession>
<dbReference type="GO" id="GO:0008784">
    <property type="term" value="F:alanine racemase activity"/>
    <property type="evidence" value="ECO:0007669"/>
    <property type="project" value="UniProtKB-EC"/>
</dbReference>
<evidence type="ECO:0000256" key="7">
    <source>
        <dbReference type="PIRSR" id="PIRSR600821-50"/>
    </source>
</evidence>
<comment type="catalytic activity">
    <reaction evidence="1">
        <text>L-alanine = D-alanine</text>
        <dbReference type="Rhea" id="RHEA:20249"/>
        <dbReference type="ChEBI" id="CHEBI:57416"/>
        <dbReference type="ChEBI" id="CHEBI:57972"/>
        <dbReference type="EC" id="5.1.1.1"/>
    </reaction>
</comment>
<feature type="domain" description="Alanine racemase C-terminal" evidence="9">
    <location>
        <begin position="222"/>
        <end position="343"/>
    </location>
</feature>
<evidence type="ECO:0000256" key="1">
    <source>
        <dbReference type="ARBA" id="ARBA00000316"/>
    </source>
</evidence>
<keyword evidence="6 10" id="KW-0413">Isomerase</keyword>